<proteinExistence type="predicted"/>
<dbReference type="Proteomes" id="UP000199354">
    <property type="component" value="Unassembled WGS sequence"/>
</dbReference>
<sequence length="411" mass="47787">MNWLRKILGIEQQNNKIDEIILIAKEIQNNKRDNNTGDLASEKINELQEKIDNIASEIIRKEFNPNFELVDPLDISKRFFEFELLNSSQGTKKKIDANTESFLRNLGSSFPEMISIGVLSKSYRFVFPQGVSGAIMKMPNGQGTAIMQSGKILKHGGYVSNLAVAAPLVAINIGSFIIRQHYLAKINDNLNQISLKVNQLLELEFIKKHSQIESIIYFFQKAHQEYNLIESNSEYRNAYLTNIIRLNIDLYELIQFYKKSFKFLEREKTTEIELNLQYFLALHGLYLQGKLLELKYAQEHNPTLIFDLKIAFEKISVESLEFLKENQMDIYYKVLDSENSKSVFDKILLRAEKKDKIIQDLKNSKSRIIEAMEIQREEISKVSSQLTEFSNNLNLRKEFIIEKGELYEILE</sequence>
<gene>
    <name evidence="2" type="ORF">SAMN02927903_03373</name>
</gene>
<reference evidence="2 3" key="1">
    <citation type="submission" date="2016-10" db="EMBL/GenBank/DDBJ databases">
        <authorList>
            <person name="de Groot N.N."/>
        </authorList>
    </citation>
    <scope>NUCLEOTIDE SEQUENCE [LARGE SCALE GENOMIC DNA]</scope>
    <source>
        <strain evidence="2 3">CGMCC 1.7031</strain>
    </source>
</reference>
<keyword evidence="1" id="KW-0175">Coiled coil</keyword>
<accession>A0A1G5KLN2</accession>
<dbReference type="EMBL" id="FMVF01000059">
    <property type="protein sequence ID" value="SCZ01525.1"/>
    <property type="molecule type" value="Genomic_DNA"/>
</dbReference>
<evidence type="ECO:0000313" key="2">
    <source>
        <dbReference type="EMBL" id="SCZ01525.1"/>
    </source>
</evidence>
<protein>
    <submittedName>
        <fullName evidence="2">Uncharacterized protein</fullName>
    </submittedName>
</protein>
<feature type="coiled-coil region" evidence="1">
    <location>
        <begin position="10"/>
        <end position="64"/>
    </location>
</feature>
<dbReference type="RefSeq" id="WP_091147466.1">
    <property type="nucleotide sequence ID" value="NZ_FMVF01000059.1"/>
</dbReference>
<dbReference type="AlphaFoldDB" id="A0A1G5KLN2"/>
<evidence type="ECO:0000313" key="3">
    <source>
        <dbReference type="Proteomes" id="UP000199354"/>
    </source>
</evidence>
<organism evidence="2 3">
    <name type="scientific">Flavobacterium caeni</name>
    <dbReference type="NCBI Taxonomy" id="490189"/>
    <lineage>
        <taxon>Bacteria</taxon>
        <taxon>Pseudomonadati</taxon>
        <taxon>Bacteroidota</taxon>
        <taxon>Flavobacteriia</taxon>
        <taxon>Flavobacteriales</taxon>
        <taxon>Flavobacteriaceae</taxon>
        <taxon>Flavobacterium</taxon>
    </lineage>
</organism>
<keyword evidence="3" id="KW-1185">Reference proteome</keyword>
<dbReference type="OrthoDB" id="1422591at2"/>
<evidence type="ECO:0000256" key="1">
    <source>
        <dbReference type="SAM" id="Coils"/>
    </source>
</evidence>
<name>A0A1G5KLN2_9FLAO</name>